<dbReference type="Proteomes" id="UP000242877">
    <property type="component" value="Unassembled WGS sequence"/>
</dbReference>
<dbReference type="Gene3D" id="2.60.120.200">
    <property type="match status" value="1"/>
</dbReference>
<dbReference type="EMBL" id="AZGZ01000004">
    <property type="protein sequence ID" value="KZZ95718.1"/>
    <property type="molecule type" value="Genomic_DNA"/>
</dbReference>
<evidence type="ECO:0000313" key="11">
    <source>
        <dbReference type="Proteomes" id="UP000242877"/>
    </source>
</evidence>
<keyword evidence="7 8" id="KW-0143">Chaperone</keyword>
<dbReference type="GO" id="GO:0036503">
    <property type="term" value="P:ERAD pathway"/>
    <property type="evidence" value="ECO:0007669"/>
    <property type="project" value="TreeGrafter"/>
</dbReference>
<dbReference type="PANTHER" id="PTHR11073:SF1">
    <property type="entry name" value="CALNEXIN 14D-RELATED"/>
    <property type="match status" value="1"/>
</dbReference>
<dbReference type="AlphaFoldDB" id="A0A168BTF2"/>
<evidence type="ECO:0000256" key="8">
    <source>
        <dbReference type="RuleBase" id="RU362126"/>
    </source>
</evidence>
<evidence type="ECO:0000256" key="4">
    <source>
        <dbReference type="ARBA" id="ARBA00022824"/>
    </source>
</evidence>
<evidence type="ECO:0000256" key="6">
    <source>
        <dbReference type="ARBA" id="ARBA00023136"/>
    </source>
</evidence>
<dbReference type="PROSITE" id="PS00805">
    <property type="entry name" value="CALRETICULIN_REPEAT"/>
    <property type="match status" value="1"/>
</dbReference>
<evidence type="ECO:0000256" key="7">
    <source>
        <dbReference type="ARBA" id="ARBA00023186"/>
    </source>
</evidence>
<protein>
    <submittedName>
        <fullName evidence="10">Calreticulin/calnexin</fullName>
    </submittedName>
</protein>
<feature type="compositionally biased region" description="Basic and acidic residues" evidence="9">
    <location>
        <begin position="221"/>
        <end position="238"/>
    </location>
</feature>
<dbReference type="GO" id="GO:0006457">
    <property type="term" value="P:protein folding"/>
    <property type="evidence" value="ECO:0007669"/>
    <property type="project" value="InterPro"/>
</dbReference>
<evidence type="ECO:0000256" key="3">
    <source>
        <dbReference type="ARBA" id="ARBA00022692"/>
    </source>
</evidence>
<keyword evidence="4 8" id="KW-0256">Endoplasmic reticulum</keyword>
<keyword evidence="5 8" id="KW-1133">Transmembrane helix</keyword>
<evidence type="ECO:0000256" key="5">
    <source>
        <dbReference type="ARBA" id="ARBA00022989"/>
    </source>
</evidence>
<evidence type="ECO:0000256" key="1">
    <source>
        <dbReference type="ARBA" id="ARBA00004389"/>
    </source>
</evidence>
<keyword evidence="3 8" id="KW-0812">Transmembrane</keyword>
<feature type="compositionally biased region" description="Basic and acidic residues" evidence="9">
    <location>
        <begin position="1"/>
        <end position="11"/>
    </location>
</feature>
<evidence type="ECO:0000256" key="2">
    <source>
        <dbReference type="ARBA" id="ARBA00010983"/>
    </source>
</evidence>
<feature type="region of interest" description="Disordered" evidence="9">
    <location>
        <begin position="213"/>
        <end position="256"/>
    </location>
</feature>
<dbReference type="GO" id="GO:0005509">
    <property type="term" value="F:calcium ion binding"/>
    <property type="evidence" value="ECO:0007669"/>
    <property type="project" value="InterPro"/>
</dbReference>
<evidence type="ECO:0000256" key="9">
    <source>
        <dbReference type="SAM" id="MobiDB-lite"/>
    </source>
</evidence>
<dbReference type="Pfam" id="PF00262">
    <property type="entry name" value="Calreticulin"/>
    <property type="match status" value="1"/>
</dbReference>
<comment type="similarity">
    <text evidence="2 8">Belongs to the calreticulin family.</text>
</comment>
<dbReference type="VEuPathDB" id="FungiDB:AAP_01394"/>
<dbReference type="GO" id="GO:0051082">
    <property type="term" value="F:unfolded protein binding"/>
    <property type="evidence" value="ECO:0007669"/>
    <property type="project" value="InterPro"/>
</dbReference>
<dbReference type="GO" id="GO:0005789">
    <property type="term" value="C:endoplasmic reticulum membrane"/>
    <property type="evidence" value="ECO:0007669"/>
    <property type="project" value="UniProtKB-SubCell"/>
</dbReference>
<sequence>MIPDPEAQKPEDWDDEEDGDWIAPTVPNPKCEDVSGCGPWERPMKKNPEYKGKWYAPMIENPAYKGPWAPRKIANPDYFEDLTPSNLEPMGGIGFEIWTMQNDILFDNIYIGHSVEDAKKLQAETFDIKRPIEEELEKASRPDPKDVKGTPMVDSFMKNPVVYVRQQTDLFLRIAKVDFVEACKMVPEIAGGIAALLVTLVALVYGAMSLGKPAAAPAPKAKKEEKKAEKKEEKDEAKASGADVPAGTKRTKTATN</sequence>
<dbReference type="InterPro" id="IPR001580">
    <property type="entry name" value="Calret/calnex"/>
</dbReference>
<keyword evidence="6 8" id="KW-0472">Membrane</keyword>
<dbReference type="OrthoDB" id="1938156at2759"/>
<dbReference type="InterPro" id="IPR013320">
    <property type="entry name" value="ConA-like_dom_sf"/>
</dbReference>
<feature type="transmembrane region" description="Helical" evidence="8">
    <location>
        <begin position="189"/>
        <end position="210"/>
    </location>
</feature>
<organism evidence="10 11">
    <name type="scientific">Ascosphaera apis ARSEF 7405</name>
    <dbReference type="NCBI Taxonomy" id="392613"/>
    <lineage>
        <taxon>Eukaryota</taxon>
        <taxon>Fungi</taxon>
        <taxon>Dikarya</taxon>
        <taxon>Ascomycota</taxon>
        <taxon>Pezizomycotina</taxon>
        <taxon>Eurotiomycetes</taxon>
        <taxon>Eurotiomycetidae</taxon>
        <taxon>Onygenales</taxon>
        <taxon>Ascosphaeraceae</taxon>
        <taxon>Ascosphaera</taxon>
    </lineage>
</organism>
<name>A0A168BTF2_9EURO</name>
<evidence type="ECO:0000313" key="10">
    <source>
        <dbReference type="EMBL" id="KZZ95718.1"/>
    </source>
</evidence>
<dbReference type="Gene3D" id="2.10.250.10">
    <property type="entry name" value="Calreticulin/calnexin, P domain"/>
    <property type="match status" value="2"/>
</dbReference>
<dbReference type="PANTHER" id="PTHR11073">
    <property type="entry name" value="CALRETICULIN AND CALNEXIN"/>
    <property type="match status" value="1"/>
</dbReference>
<dbReference type="SUPFAM" id="SSF63887">
    <property type="entry name" value="P-domain of calnexin/calreticulin"/>
    <property type="match status" value="1"/>
</dbReference>
<comment type="subcellular location">
    <subcellularLocation>
        <location evidence="1">Endoplasmic reticulum membrane</location>
        <topology evidence="1">Single-pass membrane protein</topology>
    </subcellularLocation>
</comment>
<feature type="region of interest" description="Disordered" evidence="9">
    <location>
        <begin position="1"/>
        <end position="41"/>
    </location>
</feature>
<reference evidence="10 11" key="1">
    <citation type="journal article" date="2016" name="Genome Biol. Evol.">
        <title>Divergent and convergent evolution of fungal pathogenicity.</title>
        <authorList>
            <person name="Shang Y."/>
            <person name="Xiao G."/>
            <person name="Zheng P."/>
            <person name="Cen K."/>
            <person name="Zhan S."/>
            <person name="Wang C."/>
        </authorList>
    </citation>
    <scope>NUCLEOTIDE SEQUENCE [LARGE SCALE GENOMIC DNA]</scope>
    <source>
        <strain evidence="10 11">ARSEF 7405</strain>
    </source>
</reference>
<keyword evidence="11" id="KW-1185">Reference proteome</keyword>
<proteinExistence type="inferred from homology"/>
<comment type="caution">
    <text evidence="10">The sequence shown here is derived from an EMBL/GenBank/DDBJ whole genome shotgun (WGS) entry which is preliminary data.</text>
</comment>
<dbReference type="PRINTS" id="PR00626">
    <property type="entry name" value="CALRETICULIN"/>
</dbReference>
<gene>
    <name evidence="10" type="ORF">AAP_01394</name>
</gene>
<dbReference type="InterPro" id="IPR018124">
    <property type="entry name" value="Calret/calnex_CS"/>
</dbReference>
<dbReference type="InterPro" id="IPR009033">
    <property type="entry name" value="Calreticulin/calnexin_P_dom_sf"/>
</dbReference>
<accession>A0A168BTF2</accession>
<dbReference type="SUPFAM" id="SSF49899">
    <property type="entry name" value="Concanavalin A-like lectins/glucanases"/>
    <property type="match status" value="1"/>
</dbReference>